<dbReference type="Proteomes" id="UP000834106">
    <property type="component" value="Chromosome 15"/>
</dbReference>
<dbReference type="Pfam" id="PF02170">
    <property type="entry name" value="PAZ"/>
    <property type="match status" value="1"/>
</dbReference>
<accession>A0AAD1ZXN3</accession>
<evidence type="ECO:0000256" key="1">
    <source>
        <dbReference type="SAM" id="MobiDB-lite"/>
    </source>
</evidence>
<protein>
    <recommendedName>
        <fullName evidence="2">PAZ domain-containing protein</fullName>
    </recommendedName>
</protein>
<proteinExistence type="predicted"/>
<feature type="compositionally biased region" description="Polar residues" evidence="1">
    <location>
        <begin position="62"/>
        <end position="82"/>
    </location>
</feature>
<evidence type="ECO:0000313" key="4">
    <source>
        <dbReference type="Proteomes" id="UP000834106"/>
    </source>
</evidence>
<dbReference type="InterPro" id="IPR003100">
    <property type="entry name" value="PAZ_dom"/>
</dbReference>
<dbReference type="EMBL" id="OU503050">
    <property type="protein sequence ID" value="CAI9777394.1"/>
    <property type="molecule type" value="Genomic_DNA"/>
</dbReference>
<evidence type="ECO:0000313" key="3">
    <source>
        <dbReference type="EMBL" id="CAI9777394.1"/>
    </source>
</evidence>
<reference evidence="3" key="1">
    <citation type="submission" date="2023-05" db="EMBL/GenBank/DDBJ databases">
        <authorList>
            <person name="Huff M."/>
        </authorList>
    </citation>
    <scope>NUCLEOTIDE SEQUENCE</scope>
</reference>
<name>A0AAD1ZXN3_9LAMI</name>
<feature type="domain" description="PAZ" evidence="2">
    <location>
        <begin position="17"/>
        <end position="60"/>
    </location>
</feature>
<dbReference type="Gene3D" id="2.170.260.10">
    <property type="entry name" value="paz domain"/>
    <property type="match status" value="1"/>
</dbReference>
<dbReference type="InterPro" id="IPR036085">
    <property type="entry name" value="PAZ_dom_sf"/>
</dbReference>
<organism evidence="3 4">
    <name type="scientific">Fraxinus pennsylvanica</name>
    <dbReference type="NCBI Taxonomy" id="56036"/>
    <lineage>
        <taxon>Eukaryota</taxon>
        <taxon>Viridiplantae</taxon>
        <taxon>Streptophyta</taxon>
        <taxon>Embryophyta</taxon>
        <taxon>Tracheophyta</taxon>
        <taxon>Spermatophyta</taxon>
        <taxon>Magnoliopsida</taxon>
        <taxon>eudicotyledons</taxon>
        <taxon>Gunneridae</taxon>
        <taxon>Pentapetalae</taxon>
        <taxon>asterids</taxon>
        <taxon>lamiids</taxon>
        <taxon>Lamiales</taxon>
        <taxon>Oleaceae</taxon>
        <taxon>Oleeae</taxon>
        <taxon>Fraxinus</taxon>
    </lineage>
</organism>
<dbReference type="AlphaFoldDB" id="A0AAD1ZXN3"/>
<feature type="region of interest" description="Disordered" evidence="1">
    <location>
        <begin position="58"/>
        <end position="112"/>
    </location>
</feature>
<gene>
    <name evidence="3" type="ORF">FPE_LOCUS24824</name>
</gene>
<keyword evidence="4" id="KW-1185">Reference proteome</keyword>
<dbReference type="GO" id="GO:0003723">
    <property type="term" value="F:RNA binding"/>
    <property type="evidence" value="ECO:0007669"/>
    <property type="project" value="InterPro"/>
</dbReference>
<dbReference type="SUPFAM" id="SSF101690">
    <property type="entry name" value="PAZ domain"/>
    <property type="match status" value="1"/>
</dbReference>
<sequence length="112" mass="12253">MNSRRFSLQQKNKDDAGVFQTTEVTVYDYFVNSHNIDLPYSADLSCINIRKPKHRTYFPIKGQSSNCNNNNSKALEKSTPSAESPKDKSSTDPALLPAAASVSDATPIVAEG</sequence>
<evidence type="ECO:0000259" key="2">
    <source>
        <dbReference type="Pfam" id="PF02170"/>
    </source>
</evidence>